<dbReference type="AlphaFoldDB" id="A0A6G1HH52"/>
<proteinExistence type="predicted"/>
<evidence type="ECO:0000256" key="2">
    <source>
        <dbReference type="SAM" id="SignalP"/>
    </source>
</evidence>
<dbReference type="Proteomes" id="UP000800041">
    <property type="component" value="Unassembled WGS sequence"/>
</dbReference>
<keyword evidence="5" id="KW-1185">Reference proteome</keyword>
<dbReference type="OrthoDB" id="15189at2759"/>
<sequence length="524" mass="57345">MRFFSPATILLAFSATITSSSTATRQLPPGIHFTLSRRGGPFYDNGADGNPDFANLTFLAQQLEIAEARFDQTRRVIRGNRVVRVPKQEGRHVDDRLLGEVGREGSWFVKMKMGNVQQEVEFDIDMLASDISIRTTTSDKGSRFDEIWSESYTKSRDVIFPHCFTGSDSLSVPNSNDVRARISFPHCRPPHVSLDTLLPSGNTLGLAASESLSQMQPHLPRLLRQLIGAEVIEKDQFSIMLLNGHEGVLSIGGTAANVVRAAVKEAEDKLKRLGEVESKPVESEELVPSNFTIVKRDRIVGKQLPKKRVNDIPKHDLDGWKWSTVEGAAGWWQLLLRGVWINGVKVMRNQPAVIDLSTPFILAPPTATRTFYASIPGSIRLPAPHASFHAFPCLNAPSVGFEFAGDIFPVLKGRRTDNAEDGENGGRTGDVLFSLGRVGRGSGYCVGAVVETGGGVGVEVGGHGRRKGGQRVMKGGEDEDDDAGEEGMLAEHGIRDTWVLGELGFRGLGMAFDYELMRVGFQSY</sequence>
<keyword evidence="2" id="KW-0732">Signal</keyword>
<reference evidence="4" key="1">
    <citation type="journal article" date="2020" name="Stud. Mycol.">
        <title>101 Dothideomycetes genomes: a test case for predicting lifestyles and emergence of pathogens.</title>
        <authorList>
            <person name="Haridas S."/>
            <person name="Albert R."/>
            <person name="Binder M."/>
            <person name="Bloem J."/>
            <person name="Labutti K."/>
            <person name="Salamov A."/>
            <person name="Andreopoulos B."/>
            <person name="Baker S."/>
            <person name="Barry K."/>
            <person name="Bills G."/>
            <person name="Bluhm B."/>
            <person name="Cannon C."/>
            <person name="Castanera R."/>
            <person name="Culley D."/>
            <person name="Daum C."/>
            <person name="Ezra D."/>
            <person name="Gonzalez J."/>
            <person name="Henrissat B."/>
            <person name="Kuo A."/>
            <person name="Liang C."/>
            <person name="Lipzen A."/>
            <person name="Lutzoni F."/>
            <person name="Magnuson J."/>
            <person name="Mondo S."/>
            <person name="Nolan M."/>
            <person name="Ohm R."/>
            <person name="Pangilinan J."/>
            <person name="Park H.-J."/>
            <person name="Ramirez L."/>
            <person name="Alfaro M."/>
            <person name="Sun H."/>
            <person name="Tritt A."/>
            <person name="Yoshinaga Y."/>
            <person name="Zwiers L.-H."/>
            <person name="Turgeon B."/>
            <person name="Goodwin S."/>
            <person name="Spatafora J."/>
            <person name="Crous P."/>
            <person name="Grigoriev I."/>
        </authorList>
    </citation>
    <scope>NUCLEOTIDE SEQUENCE</scope>
    <source>
        <strain evidence="4">CBS 113979</strain>
    </source>
</reference>
<evidence type="ECO:0000313" key="4">
    <source>
        <dbReference type="EMBL" id="KAF1992362.1"/>
    </source>
</evidence>
<feature type="chain" id="PRO_5026069468" description="Peptidase A1 domain-containing protein" evidence="2">
    <location>
        <begin position="20"/>
        <end position="524"/>
    </location>
</feature>
<dbReference type="SUPFAM" id="SSF50630">
    <property type="entry name" value="Acid proteases"/>
    <property type="match status" value="1"/>
</dbReference>
<feature type="domain" description="Peptidase A1" evidence="3">
    <location>
        <begin position="107"/>
        <end position="522"/>
    </location>
</feature>
<protein>
    <recommendedName>
        <fullName evidence="3">Peptidase A1 domain-containing protein</fullName>
    </recommendedName>
</protein>
<feature type="signal peptide" evidence="2">
    <location>
        <begin position="1"/>
        <end position="19"/>
    </location>
</feature>
<evidence type="ECO:0000259" key="3">
    <source>
        <dbReference type="PROSITE" id="PS51767"/>
    </source>
</evidence>
<dbReference type="EMBL" id="ML977137">
    <property type="protein sequence ID" value="KAF1992362.1"/>
    <property type="molecule type" value="Genomic_DNA"/>
</dbReference>
<dbReference type="PROSITE" id="PS51767">
    <property type="entry name" value="PEPTIDASE_A1"/>
    <property type="match status" value="1"/>
</dbReference>
<name>A0A6G1HH52_9PEZI</name>
<evidence type="ECO:0000256" key="1">
    <source>
        <dbReference type="SAM" id="MobiDB-lite"/>
    </source>
</evidence>
<dbReference type="InterPro" id="IPR033121">
    <property type="entry name" value="PEPTIDASE_A1"/>
</dbReference>
<gene>
    <name evidence="4" type="ORF">K402DRAFT_416032</name>
</gene>
<organism evidence="4 5">
    <name type="scientific">Aulographum hederae CBS 113979</name>
    <dbReference type="NCBI Taxonomy" id="1176131"/>
    <lineage>
        <taxon>Eukaryota</taxon>
        <taxon>Fungi</taxon>
        <taxon>Dikarya</taxon>
        <taxon>Ascomycota</taxon>
        <taxon>Pezizomycotina</taxon>
        <taxon>Dothideomycetes</taxon>
        <taxon>Pleosporomycetidae</taxon>
        <taxon>Aulographales</taxon>
        <taxon>Aulographaceae</taxon>
    </lineage>
</organism>
<accession>A0A6G1HH52</accession>
<dbReference type="InterPro" id="IPR021109">
    <property type="entry name" value="Peptidase_aspartic_dom_sf"/>
</dbReference>
<dbReference type="Gene3D" id="2.40.70.10">
    <property type="entry name" value="Acid Proteases"/>
    <property type="match status" value="1"/>
</dbReference>
<evidence type="ECO:0000313" key="5">
    <source>
        <dbReference type="Proteomes" id="UP000800041"/>
    </source>
</evidence>
<feature type="region of interest" description="Disordered" evidence="1">
    <location>
        <begin position="461"/>
        <end position="484"/>
    </location>
</feature>